<keyword evidence="3" id="KW-1185">Reference proteome</keyword>
<proteinExistence type="predicted"/>
<gene>
    <name evidence="2" type="ORF">G3A44_19600</name>
</gene>
<dbReference type="Gene3D" id="3.40.50.2000">
    <property type="entry name" value="Glycogen Phosphorylase B"/>
    <property type="match status" value="1"/>
</dbReference>
<dbReference type="PANTHER" id="PTHR43179:SF7">
    <property type="entry name" value="RHAMNOSYLTRANSFERASE WBBL"/>
    <property type="match status" value="1"/>
</dbReference>
<dbReference type="InterPro" id="IPR001173">
    <property type="entry name" value="Glyco_trans_2-like"/>
</dbReference>
<evidence type="ECO:0000313" key="2">
    <source>
        <dbReference type="EMBL" id="NDY93399.1"/>
    </source>
</evidence>
<keyword evidence="2" id="KW-0808">Transferase</keyword>
<name>A0A7C9TLA5_9BURK</name>
<comment type="caution">
    <text evidence="2">The sequence shown here is derived from an EMBL/GenBank/DDBJ whole genome shotgun (WGS) entry which is preliminary data.</text>
</comment>
<dbReference type="GO" id="GO:0016740">
    <property type="term" value="F:transferase activity"/>
    <property type="evidence" value="ECO:0007669"/>
    <property type="project" value="UniProtKB-KW"/>
</dbReference>
<feature type="domain" description="Glycosyltransferase 2-like" evidence="1">
    <location>
        <begin position="417"/>
        <end position="520"/>
    </location>
</feature>
<dbReference type="Pfam" id="PF13692">
    <property type="entry name" value="Glyco_trans_1_4"/>
    <property type="match status" value="1"/>
</dbReference>
<dbReference type="AlphaFoldDB" id="A0A7C9TLA5"/>
<dbReference type="Proteomes" id="UP000484255">
    <property type="component" value="Unassembled WGS sequence"/>
</dbReference>
<dbReference type="SUPFAM" id="SSF53756">
    <property type="entry name" value="UDP-Glycosyltransferase/glycogen phosphorylase"/>
    <property type="match status" value="1"/>
</dbReference>
<dbReference type="Pfam" id="PF00535">
    <property type="entry name" value="Glycos_transf_2"/>
    <property type="match status" value="1"/>
</dbReference>
<sequence>MNPSATVAAAGAASQVSENTPPVALAGGVEYLYTRRLVGWATGPVAAGETLEVELLSDGVPVARAPVAQLRTDRPDPATGMATATGWEITLSPAVMDGKVHTLSLRRLSDGAPIEGSAKALLLPKGERSKPVEGHIDGFRGFMVGGWAFDPEYPEQPLDVELHCDGVAVARSRADVFRADLAKLGKNNGRAAFALRVPPHLYDGKGRVLTVVEARGGSPLKGATLELPHTRFQGAIEGTSGAAVQGWVQVVGNSTGGMAVELWIDGDLASSGHADQPREGGEGVRFHIGLPDKYLDGRVHELSLTSPDYPGIELAANAILLPCHLTPADALQRYAGFRYLRSYVSPLGPRRYESLRRGIADLASAAAEASSEADLRAICRDLVSLSHGQEQVIRSFISPVQRFTPLHFVPHATPDVSIVIPAHNKFATTYNCLASIAAARCQATYEVIVVDDGSKDETLDLPTIAPNVKVVRHEEAKGFVGASNAGGAAATGRYVVMLNNDTEVMAGWLDELLDPFTRFEGVGMTGAKLIYPDGKLQEAGGLIWANGQPWNIGRNGNPDDPRYNYTRQVDYISGACVMLPMTLWKELAGFDTYFAPAYYEDTDLAFRVRAKGFKTVYTPFCEVVHYEGVSNGTSTSGSGLKRFQAINEPKFKQRWTHAYRHNGKLGQDAPHVMQDRGVTHRVLVFDAQTLTPDLDAGSYSATQEIRILQSLGFKVTFVPANMAYMGGYTEALQRMGVEVLYAPFYFSMAEVVERRGKEFDLFYVARYGVAEQVVKTIRAQCPQTPIILNIHDLHFLREIREALQRKDMSHMNRATATRDAELAVMREVDLAITYSKVEEAVIVSHNLTSTRTGHCPWVVETATQVPPFAQREGIAFLGGFGHSPNVEAVEWFCRDVMPLLRARLPGVPFLIYGSKAPDSLKKLEDEDIVLKGFARTTEEVYDTARVFVAPLLTGAGLKGKVIGAFARGIPTVMTPTAAEGTGARHGLDAFVCTEPAEWVDALVKLYSDEAAWNAMSASARHLTQVEYSLEAGRKTLKEALHQVNVFPESDCHALWPLKLEL</sequence>
<dbReference type="RefSeq" id="WP_163459437.1">
    <property type="nucleotide sequence ID" value="NZ_JAAGOH010000034.1"/>
</dbReference>
<accession>A0A7C9TLA5</accession>
<protein>
    <submittedName>
        <fullName evidence="2">Glycosyltransferase</fullName>
    </submittedName>
</protein>
<dbReference type="EMBL" id="JAAGOH010000034">
    <property type="protein sequence ID" value="NDY93399.1"/>
    <property type="molecule type" value="Genomic_DNA"/>
</dbReference>
<evidence type="ECO:0000313" key="3">
    <source>
        <dbReference type="Proteomes" id="UP000484255"/>
    </source>
</evidence>
<dbReference type="PANTHER" id="PTHR43179">
    <property type="entry name" value="RHAMNOSYLTRANSFERASE WBBL"/>
    <property type="match status" value="1"/>
</dbReference>
<reference evidence="2 3" key="1">
    <citation type="submission" date="2020-02" db="EMBL/GenBank/DDBJ databases">
        <title>Ideonella bacterium strain TBM-1.</title>
        <authorList>
            <person name="Chen W.-M."/>
        </authorList>
    </citation>
    <scope>NUCLEOTIDE SEQUENCE [LARGE SCALE GENOMIC DNA]</scope>
    <source>
        <strain evidence="2 3">TBM-1</strain>
    </source>
</reference>
<dbReference type="InterPro" id="IPR029044">
    <property type="entry name" value="Nucleotide-diphossugar_trans"/>
</dbReference>
<dbReference type="Gene3D" id="3.90.550.10">
    <property type="entry name" value="Spore Coat Polysaccharide Biosynthesis Protein SpsA, Chain A"/>
    <property type="match status" value="1"/>
</dbReference>
<dbReference type="SUPFAM" id="SSF53448">
    <property type="entry name" value="Nucleotide-diphospho-sugar transferases"/>
    <property type="match status" value="1"/>
</dbReference>
<organism evidence="2 3">
    <name type="scientific">Ideonella livida</name>
    <dbReference type="NCBI Taxonomy" id="2707176"/>
    <lineage>
        <taxon>Bacteria</taxon>
        <taxon>Pseudomonadati</taxon>
        <taxon>Pseudomonadota</taxon>
        <taxon>Betaproteobacteria</taxon>
        <taxon>Burkholderiales</taxon>
        <taxon>Sphaerotilaceae</taxon>
        <taxon>Ideonella</taxon>
    </lineage>
</organism>
<evidence type="ECO:0000259" key="1">
    <source>
        <dbReference type="Pfam" id="PF00535"/>
    </source>
</evidence>